<dbReference type="Proteomes" id="UP000594468">
    <property type="component" value="Chromosome"/>
</dbReference>
<dbReference type="EMBL" id="CP062983">
    <property type="protein sequence ID" value="QPC83013.1"/>
    <property type="molecule type" value="Genomic_DNA"/>
</dbReference>
<accession>A0A7S8E9R2</accession>
<organism evidence="1 2">
    <name type="scientific">Phototrophicus methaneseepsis</name>
    <dbReference type="NCBI Taxonomy" id="2710758"/>
    <lineage>
        <taxon>Bacteria</taxon>
        <taxon>Bacillati</taxon>
        <taxon>Chloroflexota</taxon>
        <taxon>Candidatus Thermofontia</taxon>
        <taxon>Phototrophicales</taxon>
        <taxon>Phototrophicaceae</taxon>
        <taxon>Phototrophicus</taxon>
    </lineage>
</organism>
<gene>
    <name evidence="1" type="ORF">G4Y79_01160</name>
</gene>
<sequence length="161" mass="18409">MRRIQPNTYGSGRQLIQCLQSFAVMELLHNSENIYIHVPLLNDAPIVNSRAGEFSFALPDASLNQLSLTHLLSLLADRGSQIHICFRENINTLLLEKLNHPSITLSQRTSIYPPGWVTESYALSGVIYFRSDRIEFFEDEIKIFTEKDDVDKLLLNAQSTW</sequence>
<keyword evidence="2" id="KW-1185">Reference proteome</keyword>
<evidence type="ECO:0000313" key="1">
    <source>
        <dbReference type="EMBL" id="QPC83013.1"/>
    </source>
</evidence>
<evidence type="ECO:0000313" key="2">
    <source>
        <dbReference type="Proteomes" id="UP000594468"/>
    </source>
</evidence>
<dbReference type="AlphaFoldDB" id="A0A7S8E9R2"/>
<protein>
    <submittedName>
        <fullName evidence="1">Uncharacterized protein</fullName>
    </submittedName>
</protein>
<reference evidence="1 2" key="1">
    <citation type="submission" date="2020-02" db="EMBL/GenBank/DDBJ databases">
        <authorList>
            <person name="Zheng R.K."/>
            <person name="Sun C.M."/>
        </authorList>
    </citation>
    <scope>NUCLEOTIDE SEQUENCE [LARGE SCALE GENOMIC DNA]</scope>
    <source>
        <strain evidence="2">rifampicinis</strain>
    </source>
</reference>
<dbReference type="KEGG" id="pmet:G4Y79_01160"/>
<dbReference type="RefSeq" id="WP_195171082.1">
    <property type="nucleotide sequence ID" value="NZ_CP062983.1"/>
</dbReference>
<name>A0A7S8E9R2_9CHLR</name>
<proteinExistence type="predicted"/>